<dbReference type="AlphaFoldDB" id="A0A9D1R955"/>
<evidence type="ECO:0000256" key="1">
    <source>
        <dbReference type="SAM" id="Phobius"/>
    </source>
</evidence>
<proteinExistence type="predicted"/>
<dbReference type="Proteomes" id="UP000824263">
    <property type="component" value="Unassembled WGS sequence"/>
</dbReference>
<gene>
    <name evidence="2" type="ORF">H9873_04520</name>
</gene>
<reference evidence="2" key="2">
    <citation type="submission" date="2021-04" db="EMBL/GenBank/DDBJ databases">
        <authorList>
            <person name="Gilroy R."/>
        </authorList>
    </citation>
    <scope>NUCLEOTIDE SEQUENCE</scope>
    <source>
        <strain evidence="2">ChiSxjej1B13-11762</strain>
    </source>
</reference>
<comment type="caution">
    <text evidence="2">The sequence shown here is derived from an EMBL/GenBank/DDBJ whole genome shotgun (WGS) entry which is preliminary data.</text>
</comment>
<evidence type="ECO:0000313" key="3">
    <source>
        <dbReference type="Proteomes" id="UP000824263"/>
    </source>
</evidence>
<dbReference type="InterPro" id="IPR010001">
    <property type="entry name" value="BofA"/>
</dbReference>
<keyword evidence="1" id="KW-1133">Transmembrane helix</keyword>
<keyword evidence="1" id="KW-0812">Transmembrane</keyword>
<sequence length="69" mass="7515">MSEQRSHLVVNFLVRGILGTAMIFFINQFLETKGISCHVGLNPLTFCASGFFGAPGVALLYGITFYQGL</sequence>
<evidence type="ECO:0000313" key="2">
    <source>
        <dbReference type="EMBL" id="HIW83569.1"/>
    </source>
</evidence>
<organism evidence="2 3">
    <name type="scientific">Candidatus Dorea gallistercoris</name>
    <dbReference type="NCBI Taxonomy" id="2838542"/>
    <lineage>
        <taxon>Bacteria</taxon>
        <taxon>Bacillati</taxon>
        <taxon>Bacillota</taxon>
        <taxon>Clostridia</taxon>
        <taxon>Lachnospirales</taxon>
        <taxon>Lachnospiraceae</taxon>
        <taxon>Dorea</taxon>
    </lineage>
</organism>
<protein>
    <submittedName>
        <fullName evidence="2">Pro-sigmaK processing inhibitor BofA family protein</fullName>
    </submittedName>
</protein>
<feature type="transmembrane region" description="Helical" evidence="1">
    <location>
        <begin position="42"/>
        <end position="66"/>
    </location>
</feature>
<dbReference type="EMBL" id="DXGF01000085">
    <property type="protein sequence ID" value="HIW83569.1"/>
    <property type="molecule type" value="Genomic_DNA"/>
</dbReference>
<reference evidence="2" key="1">
    <citation type="journal article" date="2021" name="PeerJ">
        <title>Extensive microbial diversity within the chicken gut microbiome revealed by metagenomics and culture.</title>
        <authorList>
            <person name="Gilroy R."/>
            <person name="Ravi A."/>
            <person name="Getino M."/>
            <person name="Pursley I."/>
            <person name="Horton D.L."/>
            <person name="Alikhan N.F."/>
            <person name="Baker D."/>
            <person name="Gharbi K."/>
            <person name="Hall N."/>
            <person name="Watson M."/>
            <person name="Adriaenssens E.M."/>
            <person name="Foster-Nyarko E."/>
            <person name="Jarju S."/>
            <person name="Secka A."/>
            <person name="Antonio M."/>
            <person name="Oren A."/>
            <person name="Chaudhuri R.R."/>
            <person name="La Ragione R."/>
            <person name="Hildebrand F."/>
            <person name="Pallen M.J."/>
        </authorList>
    </citation>
    <scope>NUCLEOTIDE SEQUENCE</scope>
    <source>
        <strain evidence="2">ChiSxjej1B13-11762</strain>
    </source>
</reference>
<feature type="transmembrane region" description="Helical" evidence="1">
    <location>
        <begin position="12"/>
        <end position="30"/>
    </location>
</feature>
<name>A0A9D1R955_9FIRM</name>
<accession>A0A9D1R955</accession>
<keyword evidence="1" id="KW-0472">Membrane</keyword>
<dbReference type="Pfam" id="PF07441">
    <property type="entry name" value="BofA"/>
    <property type="match status" value="1"/>
</dbReference>